<sequence length="136" mass="14343">MPQTDTLTILCFPPTGEVDLSGTRTALQLLAAKLALGTGTVQAEDIDTDYGQVALTRIHVFVAQAPVTITASLTDRSLSIAGAMSSLRGLAQEINEIADLADGAHFHIEHYPDHPYLAEGSQPLVVNSPHGGMPAR</sequence>
<dbReference type="RefSeq" id="WP_123669453.1">
    <property type="nucleotide sequence ID" value="NZ_RJKE01000001.1"/>
</dbReference>
<dbReference type="AlphaFoldDB" id="A0A3N1DAF6"/>
<evidence type="ECO:0000313" key="2">
    <source>
        <dbReference type="Proteomes" id="UP000272400"/>
    </source>
</evidence>
<dbReference type="EMBL" id="RJKE01000001">
    <property type="protein sequence ID" value="ROO90515.1"/>
    <property type="molecule type" value="Genomic_DNA"/>
</dbReference>
<dbReference type="InterPro" id="IPR029083">
    <property type="entry name" value="Imm32"/>
</dbReference>
<comment type="caution">
    <text evidence="1">The sequence shown here is derived from an EMBL/GenBank/DDBJ whole genome shotgun (WGS) entry which is preliminary data.</text>
</comment>
<reference evidence="1 2" key="1">
    <citation type="submission" date="2018-11" db="EMBL/GenBank/DDBJ databases">
        <title>Sequencing the genomes of 1000 actinobacteria strains.</title>
        <authorList>
            <person name="Klenk H.-P."/>
        </authorList>
    </citation>
    <scope>NUCLEOTIDE SEQUENCE [LARGE SCALE GENOMIC DNA]</scope>
    <source>
        <strain evidence="1 2">DSM 44254</strain>
    </source>
</reference>
<keyword evidence="2" id="KW-1185">Reference proteome</keyword>
<gene>
    <name evidence="1" type="ORF">EDD29_8245</name>
</gene>
<organism evidence="1 2">
    <name type="scientific">Actinocorallia herbida</name>
    <dbReference type="NCBI Taxonomy" id="58109"/>
    <lineage>
        <taxon>Bacteria</taxon>
        <taxon>Bacillati</taxon>
        <taxon>Actinomycetota</taxon>
        <taxon>Actinomycetes</taxon>
        <taxon>Streptosporangiales</taxon>
        <taxon>Thermomonosporaceae</taxon>
        <taxon>Actinocorallia</taxon>
    </lineage>
</organism>
<evidence type="ECO:0000313" key="1">
    <source>
        <dbReference type="EMBL" id="ROO90515.1"/>
    </source>
</evidence>
<accession>A0A3N1DAF6</accession>
<dbReference type="Pfam" id="PF15566">
    <property type="entry name" value="Imm32"/>
    <property type="match status" value="1"/>
</dbReference>
<proteinExistence type="predicted"/>
<protein>
    <submittedName>
        <fullName evidence="1">Uncharacterized protein</fullName>
    </submittedName>
</protein>
<name>A0A3N1DAF6_9ACTN</name>
<dbReference type="Proteomes" id="UP000272400">
    <property type="component" value="Unassembled WGS sequence"/>
</dbReference>